<dbReference type="InterPro" id="IPR005693">
    <property type="entry name" value="Mce"/>
</dbReference>
<dbReference type="Pfam" id="PF02470">
    <property type="entry name" value="MlaD"/>
    <property type="match status" value="1"/>
</dbReference>
<evidence type="ECO:0000256" key="1">
    <source>
        <dbReference type="SAM" id="MobiDB-lite"/>
    </source>
</evidence>
<protein>
    <submittedName>
        <fullName evidence="4">Uncharacterized protein</fullName>
    </submittedName>
</protein>
<dbReference type="PANTHER" id="PTHR33371">
    <property type="entry name" value="INTERMEMBRANE PHOSPHOLIPID TRANSPORT SYSTEM BINDING PROTEIN MLAD-RELATED"/>
    <property type="match status" value="1"/>
</dbReference>
<feature type="domain" description="Mce/MlaD" evidence="2">
    <location>
        <begin position="36"/>
        <end position="108"/>
    </location>
</feature>
<sequence length="420" mass="44426">MNRPGLRVLLAAALSVTLVGGILAAVRVNDQVNRTNVVGYFANSNGVFVGDDVQILGVPVGRIERIEPDGARVKISFWFDSSFTVPADANAAILSPTLVPVRAIQLTPAYAGGPSMADEAVIPQARTAVPVEFDDLRDQLQKLTTALEPTEAGGVSTAGALINTAADNLRGQGEAIRQSITSMSQAFSALGDHSDDIFSTVHNLSILVSALQDSTTAIRLLNQQLSTATEMLANDPTEIGDAVRDVNSVVGDVQTFVAANQETLGTASDKVASISTALVQSLGDLEETLHMAPNTLQNFVNIYHPAKAALVGALELNGFENPVAFICGAVEAASRLGAEQSAKLCVQYLAPIFKNRQYNFPPLGINPFRGAMARPNELTYSEDWLRPDYVPPQQPRAAEARNPDPKQGLPAMMIPAGAGS</sequence>
<evidence type="ECO:0000259" key="3">
    <source>
        <dbReference type="Pfam" id="PF11887"/>
    </source>
</evidence>
<feature type="domain" description="Mammalian cell entry C-terminal" evidence="3">
    <location>
        <begin position="115"/>
        <end position="290"/>
    </location>
</feature>
<dbReference type="NCBIfam" id="TIGR00996">
    <property type="entry name" value="Mtu_fam_mce"/>
    <property type="match status" value="1"/>
</dbReference>
<evidence type="ECO:0000313" key="5">
    <source>
        <dbReference type="Proteomes" id="UP000430146"/>
    </source>
</evidence>
<dbReference type="PANTHER" id="PTHR33371:SF4">
    <property type="entry name" value="INTERMEMBRANE PHOSPHOLIPID TRANSPORT SYSTEM BINDING PROTEIN MLAD"/>
    <property type="match status" value="1"/>
</dbReference>
<dbReference type="Pfam" id="PF11887">
    <property type="entry name" value="Mce4_CUP1"/>
    <property type="match status" value="1"/>
</dbReference>
<evidence type="ECO:0000313" key="4">
    <source>
        <dbReference type="EMBL" id="CAA0133639.1"/>
    </source>
</evidence>
<dbReference type="RefSeq" id="WP_234897729.1">
    <property type="nucleotide sequence ID" value="NZ_CACSIP010000049.1"/>
</dbReference>
<dbReference type="EMBL" id="CACSIP010000049">
    <property type="protein sequence ID" value="CAA0133639.1"/>
    <property type="molecule type" value="Genomic_DNA"/>
</dbReference>
<dbReference type="AlphaFoldDB" id="A0A5S9R8Z6"/>
<organism evidence="4 5">
    <name type="scientific">Mycolicibacterium vanbaalenii</name>
    <name type="common">Mycobacterium vanbaalenii</name>
    <dbReference type="NCBI Taxonomy" id="110539"/>
    <lineage>
        <taxon>Bacteria</taxon>
        <taxon>Bacillati</taxon>
        <taxon>Actinomycetota</taxon>
        <taxon>Actinomycetes</taxon>
        <taxon>Mycobacteriales</taxon>
        <taxon>Mycobacteriaceae</taxon>
        <taxon>Mycolicibacterium</taxon>
    </lineage>
</organism>
<feature type="region of interest" description="Disordered" evidence="1">
    <location>
        <begin position="389"/>
        <end position="420"/>
    </location>
</feature>
<gene>
    <name evidence="4" type="ORF">AELLOGFF_06154</name>
</gene>
<evidence type="ECO:0000259" key="2">
    <source>
        <dbReference type="Pfam" id="PF02470"/>
    </source>
</evidence>
<reference evidence="4 5" key="1">
    <citation type="submission" date="2019-11" db="EMBL/GenBank/DDBJ databases">
        <authorList>
            <person name="Holert J."/>
        </authorList>
    </citation>
    <scope>NUCLEOTIDE SEQUENCE [LARGE SCALE GENOMIC DNA]</scope>
    <source>
        <strain evidence="4">BC8_1</strain>
    </source>
</reference>
<name>A0A5S9R8Z6_MYCVN</name>
<dbReference type="InterPro" id="IPR003399">
    <property type="entry name" value="Mce/MlaD"/>
</dbReference>
<dbReference type="InterPro" id="IPR024516">
    <property type="entry name" value="Mce_C"/>
</dbReference>
<keyword evidence="5" id="KW-1185">Reference proteome</keyword>
<dbReference type="GO" id="GO:0005576">
    <property type="term" value="C:extracellular region"/>
    <property type="evidence" value="ECO:0007669"/>
    <property type="project" value="TreeGrafter"/>
</dbReference>
<dbReference type="InterPro" id="IPR052336">
    <property type="entry name" value="MlaD_Phospholipid_Transporter"/>
</dbReference>
<proteinExistence type="predicted"/>
<accession>A0A5S9R8Z6</accession>
<dbReference type="Proteomes" id="UP000430146">
    <property type="component" value="Unassembled WGS sequence"/>
</dbReference>